<accession>A0A2M7TNS8</accession>
<protein>
    <submittedName>
        <fullName evidence="1">Uncharacterized protein</fullName>
    </submittedName>
</protein>
<reference evidence="2" key="1">
    <citation type="submission" date="2017-09" db="EMBL/GenBank/DDBJ databases">
        <title>Depth-based differentiation of microbial function through sediment-hosted aquifers and enrichment of novel symbionts in the deep terrestrial subsurface.</title>
        <authorList>
            <person name="Probst A.J."/>
            <person name="Ladd B."/>
            <person name="Jarett J.K."/>
            <person name="Geller-Mcgrath D.E."/>
            <person name="Sieber C.M.K."/>
            <person name="Emerson J.B."/>
            <person name="Anantharaman K."/>
            <person name="Thomas B.C."/>
            <person name="Malmstrom R."/>
            <person name="Stieglmeier M."/>
            <person name="Klingl A."/>
            <person name="Woyke T."/>
            <person name="Ryan C.M."/>
            <person name="Banfield J.F."/>
        </authorList>
    </citation>
    <scope>NUCLEOTIDE SEQUENCE [LARGE SCALE GENOMIC DNA]</scope>
</reference>
<evidence type="ECO:0000313" key="2">
    <source>
        <dbReference type="Proteomes" id="UP000229753"/>
    </source>
</evidence>
<sequence length="84" mass="9695">MLTRRTNVLLEEEDYLTLVYLSRREDKTIGELIRSAIVKTYKSKVGDSGMGKSLKSSIQNGWRLLVNPKKPLAYKALIEYGRKY</sequence>
<dbReference type="AlphaFoldDB" id="A0A2M7TNS8"/>
<name>A0A2M7TNS8_9BACT</name>
<gene>
    <name evidence="1" type="ORF">COY29_01345</name>
</gene>
<organism evidence="1 2">
    <name type="scientific">Candidatus Woesebacteria bacterium CG_4_10_14_0_2_um_filter_39_14</name>
    <dbReference type="NCBI Taxonomy" id="1975054"/>
    <lineage>
        <taxon>Bacteria</taxon>
        <taxon>Candidatus Woeseibacteriota</taxon>
    </lineage>
</organism>
<proteinExistence type="predicted"/>
<dbReference type="EMBL" id="PFNO01000041">
    <property type="protein sequence ID" value="PIZ49644.1"/>
    <property type="molecule type" value="Genomic_DNA"/>
</dbReference>
<dbReference type="Proteomes" id="UP000229753">
    <property type="component" value="Unassembled WGS sequence"/>
</dbReference>
<evidence type="ECO:0000313" key="1">
    <source>
        <dbReference type="EMBL" id="PIZ49644.1"/>
    </source>
</evidence>
<comment type="caution">
    <text evidence="1">The sequence shown here is derived from an EMBL/GenBank/DDBJ whole genome shotgun (WGS) entry which is preliminary data.</text>
</comment>